<evidence type="ECO:0000313" key="1">
    <source>
        <dbReference type="EMBL" id="MCI44779.1"/>
    </source>
</evidence>
<comment type="caution">
    <text evidence="1">The sequence shown here is derived from an EMBL/GenBank/DDBJ whole genome shotgun (WGS) entry which is preliminary data.</text>
</comment>
<dbReference type="EMBL" id="LXQA010335098">
    <property type="protein sequence ID" value="MCI44779.1"/>
    <property type="molecule type" value="Genomic_DNA"/>
</dbReference>
<sequence length="92" mass="10104">MENWREQFNALRSDVDQMADKLDRVLNVLAKLNFHPQHVVGLNATTIGANPSANLSSSNVTWPLFGLPVGCTPSRYMHPSNKGFAAAQVIQV</sequence>
<protein>
    <submittedName>
        <fullName evidence="1">Uncharacterized protein</fullName>
    </submittedName>
</protein>
<keyword evidence="2" id="KW-1185">Reference proteome</keyword>
<name>A0A392S7V5_9FABA</name>
<dbReference type="Proteomes" id="UP000265520">
    <property type="component" value="Unassembled WGS sequence"/>
</dbReference>
<accession>A0A392S7V5</accession>
<dbReference type="AlphaFoldDB" id="A0A392S7V5"/>
<evidence type="ECO:0000313" key="2">
    <source>
        <dbReference type="Proteomes" id="UP000265520"/>
    </source>
</evidence>
<proteinExistence type="predicted"/>
<feature type="non-terminal residue" evidence="1">
    <location>
        <position position="92"/>
    </location>
</feature>
<organism evidence="1 2">
    <name type="scientific">Trifolium medium</name>
    <dbReference type="NCBI Taxonomy" id="97028"/>
    <lineage>
        <taxon>Eukaryota</taxon>
        <taxon>Viridiplantae</taxon>
        <taxon>Streptophyta</taxon>
        <taxon>Embryophyta</taxon>
        <taxon>Tracheophyta</taxon>
        <taxon>Spermatophyta</taxon>
        <taxon>Magnoliopsida</taxon>
        <taxon>eudicotyledons</taxon>
        <taxon>Gunneridae</taxon>
        <taxon>Pentapetalae</taxon>
        <taxon>rosids</taxon>
        <taxon>fabids</taxon>
        <taxon>Fabales</taxon>
        <taxon>Fabaceae</taxon>
        <taxon>Papilionoideae</taxon>
        <taxon>50 kb inversion clade</taxon>
        <taxon>NPAAA clade</taxon>
        <taxon>Hologalegina</taxon>
        <taxon>IRL clade</taxon>
        <taxon>Trifolieae</taxon>
        <taxon>Trifolium</taxon>
    </lineage>
</organism>
<reference evidence="1 2" key="1">
    <citation type="journal article" date="2018" name="Front. Plant Sci.">
        <title>Red Clover (Trifolium pratense) and Zigzag Clover (T. medium) - A Picture of Genomic Similarities and Differences.</title>
        <authorList>
            <person name="Dluhosova J."/>
            <person name="Istvanek J."/>
            <person name="Nedelnik J."/>
            <person name="Repkova J."/>
        </authorList>
    </citation>
    <scope>NUCLEOTIDE SEQUENCE [LARGE SCALE GENOMIC DNA]</scope>
    <source>
        <strain evidence="2">cv. 10/8</strain>
        <tissue evidence="1">Leaf</tissue>
    </source>
</reference>